<reference evidence="10" key="1">
    <citation type="journal article" date="2014" name="Int. J. Syst. Evol. Microbiol.">
        <title>Complete genome sequence of Corynebacterium casei LMG S-19264T (=DSM 44701T), isolated from a smear-ripened cheese.</title>
        <authorList>
            <consortium name="US DOE Joint Genome Institute (JGI-PGF)"/>
            <person name="Walter F."/>
            <person name="Albersmeier A."/>
            <person name="Kalinowski J."/>
            <person name="Ruckert C."/>
        </authorList>
    </citation>
    <scope>NUCLEOTIDE SEQUENCE</scope>
    <source>
        <strain evidence="10">KCTC 23430</strain>
    </source>
</reference>
<dbReference type="PANTHER" id="PTHR35936:SF32">
    <property type="entry name" value="MEMBRANE-BOUND LYTIC MUREIN TRANSGLYCOSYLASE F"/>
    <property type="match status" value="1"/>
</dbReference>
<accession>A0A918XEB2</accession>
<dbReference type="GO" id="GO:0009279">
    <property type="term" value="C:cell outer membrane"/>
    <property type="evidence" value="ECO:0007669"/>
    <property type="project" value="UniProtKB-SubCell"/>
</dbReference>
<keyword evidence="3 8" id="KW-0732">Signal</keyword>
<dbReference type="Gene3D" id="3.40.190.10">
    <property type="entry name" value="Periplasmic binding protein-like II"/>
    <property type="match status" value="2"/>
</dbReference>
<dbReference type="InterPro" id="IPR000189">
    <property type="entry name" value="Transglyc_AS"/>
</dbReference>
<dbReference type="InterPro" id="IPR001638">
    <property type="entry name" value="Solute-binding_3/MltF_N"/>
</dbReference>
<dbReference type="GO" id="GO:0071555">
    <property type="term" value="P:cell wall organization"/>
    <property type="evidence" value="ECO:0007669"/>
    <property type="project" value="UniProtKB-KW"/>
</dbReference>
<comment type="subcellular location">
    <subcellularLocation>
        <location evidence="8">Cell outer membrane</location>
        <topology evidence="8">Peripheral membrane protein</topology>
    </subcellularLocation>
    <text evidence="8">Attached to the inner leaflet of the outer membrane.</text>
</comment>
<dbReference type="Pfam" id="PF00497">
    <property type="entry name" value="SBP_bac_3"/>
    <property type="match status" value="1"/>
</dbReference>
<dbReference type="CDD" id="cd01009">
    <property type="entry name" value="PBP2_YfhD_N"/>
    <property type="match status" value="1"/>
</dbReference>
<comment type="similarity">
    <text evidence="1">Belongs to the transglycosylase Slt family.</text>
</comment>
<evidence type="ECO:0000256" key="7">
    <source>
        <dbReference type="ARBA" id="ARBA00023316"/>
    </source>
</evidence>
<feature type="active site" evidence="8">
    <location>
        <position position="314"/>
    </location>
</feature>
<evidence type="ECO:0000256" key="2">
    <source>
        <dbReference type="ARBA" id="ARBA00010333"/>
    </source>
</evidence>
<dbReference type="RefSeq" id="WP_189474789.1">
    <property type="nucleotide sequence ID" value="NZ_BMYM01000001.1"/>
</dbReference>
<dbReference type="InterPro" id="IPR023703">
    <property type="entry name" value="MltF"/>
</dbReference>
<evidence type="ECO:0000259" key="9">
    <source>
        <dbReference type="SMART" id="SM00062"/>
    </source>
</evidence>
<organism evidence="10 11">
    <name type="scientific">Parahalioglobus pacificus</name>
    <dbReference type="NCBI Taxonomy" id="930806"/>
    <lineage>
        <taxon>Bacteria</taxon>
        <taxon>Pseudomonadati</taxon>
        <taxon>Pseudomonadota</taxon>
        <taxon>Gammaproteobacteria</taxon>
        <taxon>Cellvibrionales</taxon>
        <taxon>Halieaceae</taxon>
        <taxon>Parahalioglobus</taxon>
    </lineage>
</organism>
<evidence type="ECO:0000256" key="6">
    <source>
        <dbReference type="ARBA" id="ARBA00023239"/>
    </source>
</evidence>
<keyword evidence="4 8" id="KW-0472">Membrane</keyword>
<comment type="domain">
    <text evidence="8">The N-terminal domain does not have lytic activity and probably modulates enzymatic activity. The C-terminal domain is the catalytic active domain.</text>
</comment>
<dbReference type="PROSITE" id="PS00922">
    <property type="entry name" value="TRANSGLYCOSYLASE"/>
    <property type="match status" value="1"/>
</dbReference>
<feature type="domain" description="Solute-binding protein family 3/N-terminal" evidence="9">
    <location>
        <begin position="41"/>
        <end position="267"/>
    </location>
</feature>
<reference evidence="10" key="2">
    <citation type="submission" date="2020-09" db="EMBL/GenBank/DDBJ databases">
        <authorList>
            <person name="Sun Q."/>
            <person name="Kim S."/>
        </authorList>
    </citation>
    <scope>NUCLEOTIDE SEQUENCE</scope>
    <source>
        <strain evidence="10">KCTC 23430</strain>
    </source>
</reference>
<gene>
    <name evidence="8 10" type="primary">mltF</name>
    <name evidence="10" type="ORF">GCM10007053_04630</name>
</gene>
<dbReference type="SUPFAM" id="SSF53955">
    <property type="entry name" value="Lysozyme-like"/>
    <property type="match status" value="1"/>
</dbReference>
<keyword evidence="11" id="KW-1185">Reference proteome</keyword>
<evidence type="ECO:0000256" key="8">
    <source>
        <dbReference type="HAMAP-Rule" id="MF_02016"/>
    </source>
</evidence>
<dbReference type="SMART" id="SM00062">
    <property type="entry name" value="PBPb"/>
    <property type="match status" value="1"/>
</dbReference>
<evidence type="ECO:0000313" key="10">
    <source>
        <dbReference type="EMBL" id="GHD26962.1"/>
    </source>
</evidence>
<dbReference type="AlphaFoldDB" id="A0A918XEB2"/>
<evidence type="ECO:0000256" key="5">
    <source>
        <dbReference type="ARBA" id="ARBA00023237"/>
    </source>
</evidence>
<comment type="similarity">
    <text evidence="8">In the N-terminal section; belongs to the bacterial solute-binding protein 3 family.</text>
</comment>
<dbReference type="GO" id="GO:0009253">
    <property type="term" value="P:peptidoglycan catabolic process"/>
    <property type="evidence" value="ECO:0007669"/>
    <property type="project" value="TreeGrafter"/>
</dbReference>
<dbReference type="GO" id="GO:0016998">
    <property type="term" value="P:cell wall macromolecule catabolic process"/>
    <property type="evidence" value="ECO:0007669"/>
    <property type="project" value="UniProtKB-UniRule"/>
</dbReference>
<dbReference type="Proteomes" id="UP000644693">
    <property type="component" value="Unassembled WGS sequence"/>
</dbReference>
<comment type="similarity">
    <text evidence="8">In the C-terminal section; belongs to the transglycosylase Slt family.</text>
</comment>
<comment type="function">
    <text evidence="8">Murein-degrading enzyme that degrades murein glycan strands and insoluble, high-molecular weight murein sacculi, with the concomitant formation of a 1,6-anhydromuramoyl product. Lytic transglycosylases (LTs) play an integral role in the metabolism of the peptidoglycan (PG) sacculus. Their lytic action creates space within the PG sacculus to allow for its expansion as well as for the insertion of various structures such as secretion systems and flagella.</text>
</comment>
<feature type="region of interest" description="LT domain" evidence="8">
    <location>
        <begin position="268"/>
        <end position="483"/>
    </location>
</feature>
<dbReference type="Gene3D" id="1.10.530.10">
    <property type="match status" value="1"/>
</dbReference>
<comment type="caution">
    <text evidence="10">The sequence shown here is derived from an EMBL/GenBank/DDBJ whole genome shotgun (WGS) entry which is preliminary data.</text>
</comment>
<keyword evidence="6 8" id="KW-0456">Lyase</keyword>
<keyword evidence="5 8" id="KW-0998">Cell outer membrane</keyword>
<dbReference type="EC" id="4.2.2.n1" evidence="8"/>
<dbReference type="InterPro" id="IPR023346">
    <property type="entry name" value="Lysozyme-like_dom_sf"/>
</dbReference>
<dbReference type="PANTHER" id="PTHR35936">
    <property type="entry name" value="MEMBRANE-BOUND LYTIC MUREIN TRANSGLYCOSYLASE F"/>
    <property type="match status" value="1"/>
</dbReference>
<protein>
    <recommendedName>
        <fullName evidence="8">Membrane-bound lytic murein transglycosylase F</fullName>
        <ecNumber evidence="8">4.2.2.n1</ecNumber>
    </recommendedName>
    <alternativeName>
        <fullName evidence="8">Murein lyase F</fullName>
    </alternativeName>
</protein>
<dbReference type="InterPro" id="IPR008258">
    <property type="entry name" value="Transglycosylase_SLT_dom_1"/>
</dbReference>
<dbReference type="CDD" id="cd13403">
    <property type="entry name" value="MLTF-like"/>
    <property type="match status" value="1"/>
</dbReference>
<dbReference type="NCBIfam" id="NF008112">
    <property type="entry name" value="PRK10859.1"/>
    <property type="match status" value="1"/>
</dbReference>
<evidence type="ECO:0000313" key="11">
    <source>
        <dbReference type="Proteomes" id="UP000644693"/>
    </source>
</evidence>
<name>A0A918XEB2_9GAMM</name>
<comment type="catalytic activity">
    <reaction evidence="8">
        <text>Exolytic cleavage of the (1-&gt;4)-beta-glycosidic linkage between N-acetylmuramic acid (MurNAc) and N-acetylglucosamine (GlcNAc) residues in peptidoglycan, from either the reducing or the non-reducing ends of the peptidoglycan chains, with concomitant formation of a 1,6-anhydrobond in the MurNAc residue.</text>
        <dbReference type="EC" id="4.2.2.n1"/>
    </reaction>
</comment>
<dbReference type="GO" id="GO:0008933">
    <property type="term" value="F:peptidoglycan lytic transglycosylase activity"/>
    <property type="evidence" value="ECO:0007669"/>
    <property type="project" value="UniProtKB-UniRule"/>
</dbReference>
<evidence type="ECO:0000256" key="4">
    <source>
        <dbReference type="ARBA" id="ARBA00023136"/>
    </source>
</evidence>
<evidence type="ECO:0000256" key="3">
    <source>
        <dbReference type="ARBA" id="ARBA00022729"/>
    </source>
</evidence>
<dbReference type="HAMAP" id="MF_02016">
    <property type="entry name" value="MltF"/>
    <property type="match status" value="1"/>
</dbReference>
<evidence type="ECO:0000256" key="1">
    <source>
        <dbReference type="ARBA" id="ARBA00007734"/>
    </source>
</evidence>
<dbReference type="Pfam" id="PF01464">
    <property type="entry name" value="SLT"/>
    <property type="match status" value="1"/>
</dbReference>
<proteinExistence type="inferred from homology"/>
<sequence length="483" mass="53609">MSALSTAMRHLVRSAAALVLLASVIGCSETDRLSAIEASGELVIVTRNSPTTYYQNKRGPAGFEYDLAAKVAAALKVDLRVVQAHSLAELFAALERNEADLAAAGLTLTAARGDRFAHTDAYATLMPQVIYKAGKKRPRRLQDLTNMRVVSLAGSSHSDALAALRAGGYPELTWREVEGADSMALLELLDDDEADAALLDSNEFRAQQSLYPRLKVGFDLGDEQQVVWYLAGGKGSEPLARAINAEFQRLGDSGELALLEDQHFGHSDSMNRIGSHTFTLNMRRTLPEYEGMIRQVAAEYQLDWQLLAAIAYQESHWDPSAQSPTGVEGMMMLTLPTARELGVADRTDPLQSLRGGARYLKTIKRRLPDDIYEPDRTYFALAAYNIGRGHLEDARVLTERGGDDPHLWQDVMNYLPLLQKSPHYLDTRYGYARGQEAVTYVQNIRHYNNILNWQELPSQQVSAPIIVKEQLPEQLRGLRLLGL</sequence>
<keyword evidence="7 8" id="KW-0961">Cell wall biogenesis/degradation</keyword>
<dbReference type="EMBL" id="BMYM01000001">
    <property type="protein sequence ID" value="GHD26962.1"/>
    <property type="molecule type" value="Genomic_DNA"/>
</dbReference>
<comment type="caution">
    <text evidence="8">Lacks conserved residue(s) required for the propagation of feature annotation.</text>
</comment>
<dbReference type="SUPFAM" id="SSF53850">
    <property type="entry name" value="Periplasmic binding protein-like II"/>
    <property type="match status" value="1"/>
</dbReference>
<comment type="similarity">
    <text evidence="2">Belongs to the bacterial solute-binding protein 3 family.</text>
</comment>